<keyword evidence="3" id="KW-0964">Secreted</keyword>
<feature type="region of interest" description="Disordered" evidence="5">
    <location>
        <begin position="171"/>
        <end position="205"/>
    </location>
</feature>
<feature type="compositionally biased region" description="Polar residues" evidence="5">
    <location>
        <begin position="178"/>
        <end position="205"/>
    </location>
</feature>
<evidence type="ECO:0000313" key="7">
    <source>
        <dbReference type="Proteomes" id="UP000310685"/>
    </source>
</evidence>
<sequence length="298" mass="32893">MVNTFQIASIAAVAATAFAYKSEKYEVGSCNTGKIHCCSTDKDVQESTGKNDALISTGDVISQLSLNCDQVPLLIGVAIEDECKNTPVSDKLTMFVFSYSRFRHVVKMFQVVPSHVAHSLSSKLGPSRAQHENGLKHKGNKDKFIRNIYKRSQQDQKDRAFEERELRRLEGIGGAASSKETATGLKSSANKPPTNKRVTTNRDPYANYSTAKSLGYEDVPVTQEPTTAQQEAIVGGWEEVVIAPAVHKRPPSPPPNVEKEPDLNSVRGTPTSDIYIPGDNKNKEDNTEIKFKKRRVKK</sequence>
<name>A0A4T0MAY1_9BASI</name>
<evidence type="ECO:0000256" key="2">
    <source>
        <dbReference type="ARBA" id="ARBA00022512"/>
    </source>
</evidence>
<dbReference type="GO" id="GO:0009277">
    <property type="term" value="C:fungal-type cell wall"/>
    <property type="evidence" value="ECO:0007669"/>
    <property type="project" value="InterPro"/>
</dbReference>
<dbReference type="InterPro" id="IPR001338">
    <property type="entry name" value="Class_I_Hydrophobin"/>
</dbReference>
<feature type="compositionally biased region" description="Basic and acidic residues" evidence="5">
    <location>
        <begin position="280"/>
        <end position="290"/>
    </location>
</feature>
<reference evidence="6 7" key="1">
    <citation type="submission" date="2019-03" db="EMBL/GenBank/DDBJ databases">
        <title>Sequencing 25 genomes of Wallemia mellicola.</title>
        <authorList>
            <person name="Gostincar C."/>
        </authorList>
    </citation>
    <scope>NUCLEOTIDE SEQUENCE [LARGE SCALE GENOMIC DNA]</scope>
    <source>
        <strain evidence="6 7">EXF-6152</strain>
    </source>
</reference>
<dbReference type="EMBL" id="SPRC01000020">
    <property type="protein sequence ID" value="TIB79907.1"/>
    <property type="molecule type" value="Genomic_DNA"/>
</dbReference>
<keyword evidence="2" id="KW-0134">Cell wall</keyword>
<evidence type="ECO:0000256" key="3">
    <source>
        <dbReference type="ARBA" id="ARBA00022525"/>
    </source>
</evidence>
<proteinExistence type="predicted"/>
<dbReference type="GO" id="GO:0005199">
    <property type="term" value="F:structural constituent of cell wall"/>
    <property type="evidence" value="ECO:0007669"/>
    <property type="project" value="InterPro"/>
</dbReference>
<feature type="region of interest" description="Disordered" evidence="5">
    <location>
        <begin position="244"/>
        <end position="298"/>
    </location>
</feature>
<organism evidence="6 7">
    <name type="scientific">Wallemia mellicola</name>
    <dbReference type="NCBI Taxonomy" id="1708541"/>
    <lineage>
        <taxon>Eukaryota</taxon>
        <taxon>Fungi</taxon>
        <taxon>Dikarya</taxon>
        <taxon>Basidiomycota</taxon>
        <taxon>Wallemiomycotina</taxon>
        <taxon>Wallemiomycetes</taxon>
        <taxon>Wallemiales</taxon>
        <taxon>Wallemiaceae</taxon>
        <taxon>Wallemia</taxon>
    </lineage>
</organism>
<dbReference type="Pfam" id="PF01185">
    <property type="entry name" value="Hydrophobin"/>
    <property type="match status" value="1"/>
</dbReference>
<evidence type="ECO:0000256" key="1">
    <source>
        <dbReference type="ARBA" id="ARBA00004191"/>
    </source>
</evidence>
<evidence type="ECO:0000313" key="6">
    <source>
        <dbReference type="EMBL" id="TIB79907.1"/>
    </source>
</evidence>
<comment type="caution">
    <text evidence="6">The sequence shown here is derived from an EMBL/GenBank/DDBJ whole genome shotgun (WGS) entry which is preliminary data.</text>
</comment>
<protein>
    <recommendedName>
        <fullName evidence="8">Hydrophobin</fullName>
    </recommendedName>
</protein>
<dbReference type="CDD" id="cd23507">
    <property type="entry name" value="hydrophobin_I"/>
    <property type="match status" value="1"/>
</dbReference>
<comment type="subcellular location">
    <subcellularLocation>
        <location evidence="1">Secreted</location>
        <location evidence="1">Cell wall</location>
    </subcellularLocation>
</comment>
<dbReference type="AlphaFoldDB" id="A0A4T0MAY1"/>
<dbReference type="Proteomes" id="UP000310685">
    <property type="component" value="Unassembled WGS sequence"/>
</dbReference>
<accession>A0A4T0MAY1</accession>
<gene>
    <name evidence="6" type="ORF">E3Q22_02274</name>
</gene>
<evidence type="ECO:0000256" key="5">
    <source>
        <dbReference type="SAM" id="MobiDB-lite"/>
    </source>
</evidence>
<feature type="compositionally biased region" description="Basic and acidic residues" evidence="5">
    <location>
        <begin position="129"/>
        <end position="143"/>
    </location>
</feature>
<keyword evidence="4" id="KW-1015">Disulfide bond</keyword>
<evidence type="ECO:0008006" key="8">
    <source>
        <dbReference type="Google" id="ProtNLM"/>
    </source>
</evidence>
<feature type="region of interest" description="Disordered" evidence="5">
    <location>
        <begin position="121"/>
        <end position="143"/>
    </location>
</feature>
<evidence type="ECO:0000256" key="4">
    <source>
        <dbReference type="ARBA" id="ARBA00023157"/>
    </source>
</evidence>